<dbReference type="GO" id="GO:0016051">
    <property type="term" value="P:carbohydrate biosynthetic process"/>
    <property type="evidence" value="ECO:0007669"/>
    <property type="project" value="InterPro"/>
</dbReference>
<evidence type="ECO:0000259" key="2">
    <source>
        <dbReference type="Pfam" id="PF08714"/>
    </source>
</evidence>
<dbReference type="InterPro" id="IPR014826">
    <property type="entry name" value="HCHO-activating_enzyme"/>
</dbReference>
<dbReference type="Gene3D" id="3.30.230.60">
    <property type="entry name" value="Formaldehyde-activating enzyme"/>
    <property type="match status" value="1"/>
</dbReference>
<protein>
    <submittedName>
        <fullName evidence="3">Unannotated protein</fullName>
    </submittedName>
</protein>
<reference evidence="3" key="1">
    <citation type="submission" date="2020-05" db="EMBL/GenBank/DDBJ databases">
        <authorList>
            <person name="Chiriac C."/>
            <person name="Salcher M."/>
            <person name="Ghai R."/>
            <person name="Kavagutti S V."/>
        </authorList>
    </citation>
    <scope>NUCLEOTIDE SEQUENCE</scope>
</reference>
<dbReference type="GO" id="GO:0016840">
    <property type="term" value="F:carbon-nitrogen lyase activity"/>
    <property type="evidence" value="ECO:0007669"/>
    <property type="project" value="InterPro"/>
</dbReference>
<gene>
    <name evidence="3" type="ORF">UFOPK2958_00699</name>
</gene>
<dbReference type="EMBL" id="CAFAAB010000066">
    <property type="protein sequence ID" value="CAB4783583.1"/>
    <property type="molecule type" value="Genomic_DNA"/>
</dbReference>
<dbReference type="InterPro" id="IPR037075">
    <property type="entry name" value="HCHO-activating_enzyme_sf"/>
</dbReference>
<organism evidence="3">
    <name type="scientific">freshwater metagenome</name>
    <dbReference type="NCBI Taxonomy" id="449393"/>
    <lineage>
        <taxon>unclassified sequences</taxon>
        <taxon>metagenomes</taxon>
        <taxon>ecological metagenomes</taxon>
    </lineage>
</organism>
<feature type="domain" description="Formaldehyde-activating enzyme" evidence="2">
    <location>
        <begin position="10"/>
        <end position="148"/>
    </location>
</feature>
<dbReference type="Pfam" id="PF08714">
    <property type="entry name" value="Fae"/>
    <property type="match status" value="1"/>
</dbReference>
<dbReference type="SUPFAM" id="SSF54211">
    <property type="entry name" value="Ribosomal protein S5 domain 2-like"/>
    <property type="match status" value="1"/>
</dbReference>
<evidence type="ECO:0000313" key="3">
    <source>
        <dbReference type="EMBL" id="CAB4783583.1"/>
    </source>
</evidence>
<keyword evidence="1" id="KW-0456">Lyase</keyword>
<evidence type="ECO:0000256" key="1">
    <source>
        <dbReference type="ARBA" id="ARBA00023239"/>
    </source>
</evidence>
<accession>A0A6J6WK19</accession>
<name>A0A6J6WK19_9ZZZZ</name>
<dbReference type="AlphaFoldDB" id="A0A6J6WK19"/>
<sequence length="170" mass="18161">MARVVTTYYGEAYAGQGVNGAHPNTMLGPKGSAVETAWATALATPREGHGSFVVIARPNQPVLPLTLFVNKATIASDRHASLTWGAAQLGVASGVLDAVAEGLIDLTEAPNLLLIAAVWVDPKADDDDAIYENNRLAITESIRRGFNLAVTDELLELRHHPMNGYYNPRA</sequence>
<dbReference type="InterPro" id="IPR020568">
    <property type="entry name" value="Ribosomal_Su5_D2-typ_SF"/>
</dbReference>
<proteinExistence type="predicted"/>